<dbReference type="InterPro" id="IPR000962">
    <property type="entry name" value="Znf_DskA_TraR"/>
</dbReference>
<organism evidence="7 8">
    <name type="scientific">Noviherbaspirillum suwonense</name>
    <dbReference type="NCBI Taxonomy" id="1224511"/>
    <lineage>
        <taxon>Bacteria</taxon>
        <taxon>Pseudomonadati</taxon>
        <taxon>Pseudomonadota</taxon>
        <taxon>Betaproteobacteria</taxon>
        <taxon>Burkholderiales</taxon>
        <taxon>Oxalobacteraceae</taxon>
        <taxon>Noviherbaspirillum</taxon>
    </lineage>
</organism>
<keyword evidence="8" id="KW-1185">Reference proteome</keyword>
<feature type="domain" description="Zinc finger DksA/TraR C4-type" evidence="6">
    <location>
        <begin position="86"/>
        <end position="121"/>
    </location>
</feature>
<dbReference type="RefSeq" id="WP_283443053.1">
    <property type="nucleotide sequence ID" value="NZ_FXUL01000011.1"/>
</dbReference>
<protein>
    <submittedName>
        <fullName evidence="7">Transcriptional regulator, TraR/DksA family</fullName>
    </submittedName>
</protein>
<evidence type="ECO:0000256" key="5">
    <source>
        <dbReference type="SAM" id="MobiDB-lite"/>
    </source>
</evidence>
<evidence type="ECO:0000259" key="6">
    <source>
        <dbReference type="Pfam" id="PF01258"/>
    </source>
</evidence>
<evidence type="ECO:0000256" key="1">
    <source>
        <dbReference type="ARBA" id="ARBA00022723"/>
    </source>
</evidence>
<dbReference type="InterPro" id="IPR037187">
    <property type="entry name" value="DnaK_N"/>
</dbReference>
<dbReference type="Pfam" id="PF01258">
    <property type="entry name" value="zf-dskA_traR"/>
    <property type="match status" value="1"/>
</dbReference>
<dbReference type="Proteomes" id="UP001158049">
    <property type="component" value="Unassembled WGS sequence"/>
</dbReference>
<accession>A0ABY1QBH3</accession>
<feature type="region of interest" description="Disordered" evidence="5">
    <location>
        <begin position="20"/>
        <end position="59"/>
    </location>
</feature>
<evidence type="ECO:0000256" key="2">
    <source>
        <dbReference type="ARBA" id="ARBA00022771"/>
    </source>
</evidence>
<keyword evidence="3" id="KW-0862">Zinc</keyword>
<dbReference type="PROSITE" id="PS51128">
    <property type="entry name" value="ZF_DKSA_2"/>
    <property type="match status" value="1"/>
</dbReference>
<evidence type="ECO:0000256" key="3">
    <source>
        <dbReference type="ARBA" id="ARBA00022833"/>
    </source>
</evidence>
<name>A0ABY1QBH3_9BURK</name>
<evidence type="ECO:0000313" key="7">
    <source>
        <dbReference type="EMBL" id="SMP65603.1"/>
    </source>
</evidence>
<dbReference type="SUPFAM" id="SSF57716">
    <property type="entry name" value="Glucocorticoid receptor-like (DNA-binding domain)"/>
    <property type="match status" value="1"/>
</dbReference>
<keyword evidence="2" id="KW-0863">Zinc-finger</keyword>
<evidence type="ECO:0000256" key="4">
    <source>
        <dbReference type="PROSITE-ProRule" id="PRU00510"/>
    </source>
</evidence>
<dbReference type="InterPro" id="IPR020458">
    <property type="entry name" value="Znf_DskA_TraR_CS"/>
</dbReference>
<evidence type="ECO:0000313" key="8">
    <source>
        <dbReference type="Proteomes" id="UP001158049"/>
    </source>
</evidence>
<sequence>MKALSKEQLAGFESRLQQDRKAALESVQEEIRQTGDPDDASLEKVPNDTGDRSEMDRETDTTITMAQRHAVELEEIDAALGRIAEGTYGECEECGGDIGTARLEVQPTARLCIECQEKLEQRPGAPGHPTM</sequence>
<dbReference type="SUPFAM" id="SSF109635">
    <property type="entry name" value="DnaK suppressor protein DksA, alpha-hairpin domain"/>
    <property type="match status" value="1"/>
</dbReference>
<gene>
    <name evidence="7" type="ORF">SAMN06295970_11115</name>
</gene>
<dbReference type="PANTHER" id="PTHR33823">
    <property type="entry name" value="RNA POLYMERASE-BINDING TRANSCRIPTION FACTOR DKSA-RELATED"/>
    <property type="match status" value="1"/>
</dbReference>
<dbReference type="PANTHER" id="PTHR33823:SF4">
    <property type="entry name" value="GENERAL STRESS PROTEIN 16O"/>
    <property type="match status" value="1"/>
</dbReference>
<dbReference type="EMBL" id="FXUL01000011">
    <property type="protein sequence ID" value="SMP65603.1"/>
    <property type="molecule type" value="Genomic_DNA"/>
</dbReference>
<reference evidence="7 8" key="1">
    <citation type="submission" date="2017-05" db="EMBL/GenBank/DDBJ databases">
        <authorList>
            <person name="Varghese N."/>
            <person name="Submissions S."/>
        </authorList>
    </citation>
    <scope>NUCLEOTIDE SEQUENCE [LARGE SCALE GENOMIC DNA]</scope>
    <source>
        <strain evidence="7 8">DSM 26001</strain>
    </source>
</reference>
<feature type="zinc finger region" description="dksA C4-type" evidence="4">
    <location>
        <begin position="91"/>
        <end position="115"/>
    </location>
</feature>
<keyword evidence="1" id="KW-0479">Metal-binding</keyword>
<comment type="caution">
    <text evidence="7">The sequence shown here is derived from an EMBL/GenBank/DDBJ whole genome shotgun (WGS) entry which is preliminary data.</text>
</comment>
<dbReference type="Gene3D" id="1.20.120.910">
    <property type="entry name" value="DksA, coiled-coil domain"/>
    <property type="match status" value="1"/>
</dbReference>
<proteinExistence type="predicted"/>
<dbReference type="PROSITE" id="PS01102">
    <property type="entry name" value="ZF_DKSA_1"/>
    <property type="match status" value="1"/>
</dbReference>